<sequence length="77" mass="8889">MQKQEGKSSSRVSPEQGQTNETRSFTYSLCQRVDKDIIPHMEEHMIPPSISLLTGFAQLENLTLHMFHGQMTRLRKT</sequence>
<feature type="compositionally biased region" description="Polar residues" evidence="1">
    <location>
        <begin position="9"/>
        <end position="25"/>
    </location>
</feature>
<dbReference type="EMBL" id="JAJFAZ020000001">
    <property type="protein sequence ID" value="KAI5354327.1"/>
    <property type="molecule type" value="Genomic_DNA"/>
</dbReference>
<protein>
    <submittedName>
        <fullName evidence="2">Uncharacterized protein</fullName>
    </submittedName>
</protein>
<proteinExistence type="predicted"/>
<name>A0AAD4ZUE0_PRUDU</name>
<dbReference type="Proteomes" id="UP001054821">
    <property type="component" value="Chromosome 1"/>
</dbReference>
<evidence type="ECO:0000256" key="1">
    <source>
        <dbReference type="SAM" id="MobiDB-lite"/>
    </source>
</evidence>
<evidence type="ECO:0000313" key="3">
    <source>
        <dbReference type="Proteomes" id="UP001054821"/>
    </source>
</evidence>
<feature type="region of interest" description="Disordered" evidence="1">
    <location>
        <begin position="1"/>
        <end position="25"/>
    </location>
</feature>
<evidence type="ECO:0000313" key="2">
    <source>
        <dbReference type="EMBL" id="KAI5354327.1"/>
    </source>
</evidence>
<comment type="caution">
    <text evidence="2">The sequence shown here is derived from an EMBL/GenBank/DDBJ whole genome shotgun (WGS) entry which is preliminary data.</text>
</comment>
<reference evidence="2 3" key="1">
    <citation type="journal article" date="2022" name="G3 (Bethesda)">
        <title>Whole-genome sequence and methylome profiling of the almond [Prunus dulcis (Mill.) D.A. Webb] cultivar 'Nonpareil'.</title>
        <authorList>
            <person name="D'Amico-Willman K.M."/>
            <person name="Ouma W.Z."/>
            <person name="Meulia T."/>
            <person name="Sideli G.M."/>
            <person name="Gradziel T.M."/>
            <person name="Fresnedo-Ramirez J."/>
        </authorList>
    </citation>
    <scope>NUCLEOTIDE SEQUENCE [LARGE SCALE GENOMIC DNA]</scope>
    <source>
        <strain evidence="2">Clone GOH B32 T37-40</strain>
    </source>
</reference>
<organism evidence="2 3">
    <name type="scientific">Prunus dulcis</name>
    <name type="common">Almond</name>
    <name type="synonym">Amygdalus dulcis</name>
    <dbReference type="NCBI Taxonomy" id="3755"/>
    <lineage>
        <taxon>Eukaryota</taxon>
        <taxon>Viridiplantae</taxon>
        <taxon>Streptophyta</taxon>
        <taxon>Embryophyta</taxon>
        <taxon>Tracheophyta</taxon>
        <taxon>Spermatophyta</taxon>
        <taxon>Magnoliopsida</taxon>
        <taxon>eudicotyledons</taxon>
        <taxon>Gunneridae</taxon>
        <taxon>Pentapetalae</taxon>
        <taxon>rosids</taxon>
        <taxon>fabids</taxon>
        <taxon>Rosales</taxon>
        <taxon>Rosaceae</taxon>
        <taxon>Amygdaloideae</taxon>
        <taxon>Amygdaleae</taxon>
        <taxon>Prunus</taxon>
    </lineage>
</organism>
<dbReference type="AlphaFoldDB" id="A0AAD4ZUE0"/>
<gene>
    <name evidence="2" type="ORF">L3X38_007222</name>
</gene>
<accession>A0AAD4ZUE0</accession>
<keyword evidence="3" id="KW-1185">Reference proteome</keyword>